<evidence type="ECO:0000313" key="2">
    <source>
        <dbReference type="EnsemblMetazoa" id="GPPI041105-PA"/>
    </source>
</evidence>
<dbReference type="EMBL" id="JXJN01020898">
    <property type="status" value="NOT_ANNOTATED_CDS"/>
    <property type="molecule type" value="Genomic_DNA"/>
</dbReference>
<feature type="transmembrane region" description="Helical" evidence="1">
    <location>
        <begin position="53"/>
        <end position="75"/>
    </location>
</feature>
<reference evidence="2" key="2">
    <citation type="submission" date="2020-05" db="UniProtKB">
        <authorList>
            <consortium name="EnsemblMetazoa"/>
        </authorList>
    </citation>
    <scope>IDENTIFICATION</scope>
    <source>
        <strain evidence="2">IAEA</strain>
    </source>
</reference>
<keyword evidence="1" id="KW-0472">Membrane</keyword>
<organism evidence="2 3">
    <name type="scientific">Glossina palpalis gambiensis</name>
    <dbReference type="NCBI Taxonomy" id="67801"/>
    <lineage>
        <taxon>Eukaryota</taxon>
        <taxon>Metazoa</taxon>
        <taxon>Ecdysozoa</taxon>
        <taxon>Arthropoda</taxon>
        <taxon>Hexapoda</taxon>
        <taxon>Insecta</taxon>
        <taxon>Pterygota</taxon>
        <taxon>Neoptera</taxon>
        <taxon>Endopterygota</taxon>
        <taxon>Diptera</taxon>
        <taxon>Brachycera</taxon>
        <taxon>Muscomorpha</taxon>
        <taxon>Hippoboscoidea</taxon>
        <taxon>Glossinidae</taxon>
        <taxon>Glossina</taxon>
    </lineage>
</organism>
<protein>
    <submittedName>
        <fullName evidence="2">Uncharacterized protein</fullName>
    </submittedName>
</protein>
<dbReference type="Proteomes" id="UP000092460">
    <property type="component" value="Unassembled WGS sequence"/>
</dbReference>
<keyword evidence="1" id="KW-1133">Transmembrane helix</keyword>
<reference evidence="3" key="1">
    <citation type="submission" date="2015-01" db="EMBL/GenBank/DDBJ databases">
        <authorList>
            <person name="Aksoy S."/>
            <person name="Warren W."/>
            <person name="Wilson R.K."/>
        </authorList>
    </citation>
    <scope>NUCLEOTIDE SEQUENCE [LARGE SCALE GENOMIC DNA]</scope>
    <source>
        <strain evidence="3">IAEA</strain>
    </source>
</reference>
<accession>A0A1B0BUR9</accession>
<proteinExistence type="predicted"/>
<keyword evidence="1" id="KW-0812">Transmembrane</keyword>
<dbReference type="EnsemblMetazoa" id="GPPI041105-RA">
    <property type="protein sequence ID" value="GPPI041105-PA"/>
    <property type="gene ID" value="GPPI041105"/>
</dbReference>
<name>A0A1B0BUR9_9MUSC</name>
<evidence type="ECO:0000313" key="3">
    <source>
        <dbReference type="Proteomes" id="UP000092460"/>
    </source>
</evidence>
<dbReference type="VEuPathDB" id="VectorBase:GPPI041105"/>
<keyword evidence="3" id="KW-1185">Reference proteome</keyword>
<dbReference type="EMBL" id="JXJN01020899">
    <property type="status" value="NOT_ANNOTATED_CDS"/>
    <property type="molecule type" value="Genomic_DNA"/>
</dbReference>
<sequence length="97" mass="11906">MKMVGLSKWSMGYETDFMKCVQRIHMQYQTCMHCTALRIYCTYLRKHKCRPQVLLVCLFCVRFLLWLDCFAYLPLECLPKFSILRYYRVIIFSRTYF</sequence>
<evidence type="ECO:0000256" key="1">
    <source>
        <dbReference type="SAM" id="Phobius"/>
    </source>
</evidence>
<dbReference type="AlphaFoldDB" id="A0A1B0BUR9"/>